<name>A0ABQ8VL85_9AGAR</name>
<dbReference type="PANTHER" id="PTHR43003">
    <property type="entry name" value="DNA-3-METHYLADENINE GLYCOSYLASE"/>
    <property type="match status" value="1"/>
</dbReference>
<organism evidence="5 6">
    <name type="scientific">Lentinula lateritia</name>
    <dbReference type="NCBI Taxonomy" id="40482"/>
    <lineage>
        <taxon>Eukaryota</taxon>
        <taxon>Fungi</taxon>
        <taxon>Dikarya</taxon>
        <taxon>Basidiomycota</taxon>
        <taxon>Agaricomycotina</taxon>
        <taxon>Agaricomycetes</taxon>
        <taxon>Agaricomycetidae</taxon>
        <taxon>Agaricales</taxon>
        <taxon>Marasmiineae</taxon>
        <taxon>Omphalotaceae</taxon>
        <taxon>Lentinula</taxon>
    </lineage>
</organism>
<dbReference type="Pfam" id="PF00730">
    <property type="entry name" value="HhH-GPD"/>
    <property type="match status" value="1"/>
</dbReference>
<feature type="domain" description="HhH-GPD" evidence="4">
    <location>
        <begin position="177"/>
        <end position="314"/>
    </location>
</feature>
<dbReference type="CDD" id="cd00056">
    <property type="entry name" value="ENDO3c"/>
    <property type="match status" value="1"/>
</dbReference>
<dbReference type="Gene3D" id="1.10.340.30">
    <property type="entry name" value="Hypothetical protein, domain 2"/>
    <property type="match status" value="1"/>
</dbReference>
<dbReference type="InterPro" id="IPR051912">
    <property type="entry name" value="Alkylbase_DNA_Glycosylase/TA"/>
</dbReference>
<comment type="caution">
    <text evidence="5">The sequence shown here is derived from an EMBL/GenBank/DDBJ whole genome shotgun (WGS) entry which is preliminary data.</text>
</comment>
<dbReference type="EMBL" id="JANVFT010000023">
    <property type="protein sequence ID" value="KAJ4497168.1"/>
    <property type="molecule type" value="Genomic_DNA"/>
</dbReference>
<reference evidence="5" key="1">
    <citation type="submission" date="2022-08" db="EMBL/GenBank/DDBJ databases">
        <title>A Global Phylogenomic Analysis of the Shiitake Genus Lentinula.</title>
        <authorList>
            <consortium name="DOE Joint Genome Institute"/>
            <person name="Sierra-Patev S."/>
            <person name="Min B."/>
            <person name="Naranjo-Ortiz M."/>
            <person name="Looney B."/>
            <person name="Konkel Z."/>
            <person name="Slot J.C."/>
            <person name="Sakamoto Y."/>
            <person name="Steenwyk J.L."/>
            <person name="Rokas A."/>
            <person name="Carro J."/>
            <person name="Camarero S."/>
            <person name="Ferreira P."/>
            <person name="Molpeceres G."/>
            <person name="Ruiz-Duenas F.J."/>
            <person name="Serrano A."/>
            <person name="Henrissat B."/>
            <person name="Drula E."/>
            <person name="Hughes K.W."/>
            <person name="Mata J.L."/>
            <person name="Ishikawa N.K."/>
            <person name="Vargas-Isla R."/>
            <person name="Ushijima S."/>
            <person name="Smith C.A."/>
            <person name="Ahrendt S."/>
            <person name="Andreopoulos W."/>
            <person name="He G."/>
            <person name="Labutti K."/>
            <person name="Lipzen A."/>
            <person name="Ng V."/>
            <person name="Riley R."/>
            <person name="Sandor L."/>
            <person name="Barry K."/>
            <person name="Martinez A.T."/>
            <person name="Xiao Y."/>
            <person name="Gibbons J.G."/>
            <person name="Terashima K."/>
            <person name="Grigoriev I.V."/>
            <person name="Hibbett D.S."/>
        </authorList>
    </citation>
    <scope>NUCLEOTIDE SEQUENCE</scope>
    <source>
        <strain evidence="5">RHP3577 ss4</strain>
    </source>
</reference>
<keyword evidence="1" id="KW-0227">DNA damage</keyword>
<protein>
    <submittedName>
        <fullName evidence="5">DNA glycosylase</fullName>
    </submittedName>
</protein>
<evidence type="ECO:0000256" key="1">
    <source>
        <dbReference type="ARBA" id="ARBA00022763"/>
    </source>
</evidence>
<feature type="compositionally biased region" description="Polar residues" evidence="3">
    <location>
        <begin position="1"/>
        <end position="14"/>
    </location>
</feature>
<evidence type="ECO:0000313" key="5">
    <source>
        <dbReference type="EMBL" id="KAJ4497168.1"/>
    </source>
</evidence>
<dbReference type="Gene3D" id="1.10.1670.40">
    <property type="match status" value="2"/>
</dbReference>
<feature type="compositionally biased region" description="Polar residues" evidence="3">
    <location>
        <begin position="328"/>
        <end position="342"/>
    </location>
</feature>
<dbReference type="InterPro" id="IPR011257">
    <property type="entry name" value="DNA_glycosylase"/>
</dbReference>
<accession>A0ABQ8VL85</accession>
<proteinExistence type="predicted"/>
<dbReference type="Proteomes" id="UP001150217">
    <property type="component" value="Unassembled WGS sequence"/>
</dbReference>
<sequence>MPITRSASRSNIARNPTPVEAHQAPSPTTPAKRKAKETPLTPATKEKKSRATKKPSEVPSVTQAQIDEFRRNLPESGPAPGLVPAQLTFTFEEAKNHLINVDPRFQILFDRLSCKPFERLETVHPFRALVTSIIGQQISWIAARSVNHKFVRLYNPSLPEKVTDYPYVPLPPFDYTMTQARGRERADDTSFFPTPQQVANTDLAILRTAGLSGRKAEYVRDLASRFADGRLSTEKLLQANDDELAEMLIEVKGIGRWTVDMFSIFTLRRPNILPVGDLGVQRGMLRWFLGLHSPTHSFSFSPDKNDRNVEIDPVEDELSDEEVGSLPNLMSTATTSTKSLDATRTPPFDLSSIPPAPLATPTKADSTGSQSIVASLPPPVTPSLEQTLMKVENLPDYVPPPLPAGLSTSTLQARLDGKKKIKGAILTPNEMEELTANWKPYRSLGVFYMWAFAK</sequence>
<keyword evidence="2" id="KW-0234">DNA repair</keyword>
<gene>
    <name evidence="5" type="ORF">C8R41DRAFT_917817</name>
</gene>
<feature type="region of interest" description="Disordered" evidence="3">
    <location>
        <begin position="315"/>
        <end position="371"/>
    </location>
</feature>
<dbReference type="PANTHER" id="PTHR43003:SF5">
    <property type="entry name" value="DNA-3-METHYLADENINE GLYCOSYLASE"/>
    <property type="match status" value="1"/>
</dbReference>
<evidence type="ECO:0000259" key="4">
    <source>
        <dbReference type="SMART" id="SM00478"/>
    </source>
</evidence>
<evidence type="ECO:0000256" key="3">
    <source>
        <dbReference type="SAM" id="MobiDB-lite"/>
    </source>
</evidence>
<dbReference type="InterPro" id="IPR003265">
    <property type="entry name" value="HhH-GPD_domain"/>
</dbReference>
<evidence type="ECO:0000313" key="6">
    <source>
        <dbReference type="Proteomes" id="UP001150217"/>
    </source>
</evidence>
<dbReference type="SMART" id="SM00478">
    <property type="entry name" value="ENDO3c"/>
    <property type="match status" value="1"/>
</dbReference>
<dbReference type="SUPFAM" id="SSF48150">
    <property type="entry name" value="DNA-glycosylase"/>
    <property type="match status" value="1"/>
</dbReference>
<keyword evidence="6" id="KW-1185">Reference proteome</keyword>
<evidence type="ECO:0000256" key="2">
    <source>
        <dbReference type="ARBA" id="ARBA00023204"/>
    </source>
</evidence>
<feature type="region of interest" description="Disordered" evidence="3">
    <location>
        <begin position="1"/>
        <end position="65"/>
    </location>
</feature>